<feature type="binding site" evidence="6">
    <location>
        <position position="148"/>
    </location>
    <ligand>
        <name>Zn(2+)</name>
        <dbReference type="ChEBI" id="CHEBI:29105"/>
        <label>2</label>
    </ligand>
</feature>
<feature type="binding site" evidence="6">
    <location>
        <position position="56"/>
    </location>
    <ligand>
        <name>Zn(2+)</name>
        <dbReference type="ChEBI" id="CHEBI:29105"/>
        <label>1</label>
    </ligand>
</feature>
<feature type="domain" description="Dihydroorotase catalytic" evidence="7">
    <location>
        <begin position="45"/>
        <end position="234"/>
    </location>
</feature>
<evidence type="ECO:0000256" key="1">
    <source>
        <dbReference type="ARBA" id="ARBA00002368"/>
    </source>
</evidence>
<evidence type="ECO:0000313" key="9">
    <source>
        <dbReference type="Proteomes" id="UP001501490"/>
    </source>
</evidence>
<comment type="pathway">
    <text evidence="6">Pyrimidine metabolism; UMP biosynthesis via de novo pathway; (S)-dihydroorotate from bicarbonate: step 3/3.</text>
</comment>
<dbReference type="SUPFAM" id="SSF51556">
    <property type="entry name" value="Metallo-dependent hydrolases"/>
    <property type="match status" value="1"/>
</dbReference>
<feature type="binding site" evidence="6">
    <location>
        <begin position="320"/>
        <end position="321"/>
    </location>
    <ligand>
        <name>substrate</name>
    </ligand>
</feature>
<feature type="binding site" evidence="6">
    <location>
        <begin position="56"/>
        <end position="58"/>
    </location>
    <ligand>
        <name>substrate</name>
    </ligand>
</feature>
<comment type="caution">
    <text evidence="8">The sequence shown here is derived from an EMBL/GenBank/DDBJ whole genome shotgun (WGS) entry which is preliminary data.</text>
</comment>
<dbReference type="InterPro" id="IPR024403">
    <property type="entry name" value="DHOase_cat"/>
</dbReference>
<keyword evidence="4 6" id="KW-0378">Hydrolase</keyword>
<feature type="binding site" evidence="6">
    <location>
        <position position="229"/>
    </location>
    <ligand>
        <name>Zn(2+)</name>
        <dbReference type="ChEBI" id="CHEBI:29105"/>
        <label>2</label>
    </ligand>
</feature>
<dbReference type="EMBL" id="BAABAB010000005">
    <property type="protein sequence ID" value="GAA3608325.1"/>
    <property type="molecule type" value="Genomic_DNA"/>
</dbReference>
<keyword evidence="5 6" id="KW-0665">Pyrimidine biosynthesis</keyword>
<keyword evidence="9" id="KW-1185">Reference proteome</keyword>
<dbReference type="InterPro" id="IPR004722">
    <property type="entry name" value="DHOase"/>
</dbReference>
<comment type="function">
    <text evidence="1 6">Catalyzes the reversible cyclization of carbamoyl aspartate to dihydroorotate.</text>
</comment>
<proteinExistence type="inferred from homology"/>
<dbReference type="RefSeq" id="WP_344801751.1">
    <property type="nucleotide sequence ID" value="NZ_BAABAB010000005.1"/>
</dbReference>
<comment type="catalytic activity">
    <reaction evidence="6">
        <text>(S)-dihydroorotate + H2O = N-carbamoyl-L-aspartate + H(+)</text>
        <dbReference type="Rhea" id="RHEA:24296"/>
        <dbReference type="ChEBI" id="CHEBI:15377"/>
        <dbReference type="ChEBI" id="CHEBI:15378"/>
        <dbReference type="ChEBI" id="CHEBI:30864"/>
        <dbReference type="ChEBI" id="CHEBI:32814"/>
        <dbReference type="EC" id="3.5.2.3"/>
    </reaction>
</comment>
<feature type="binding site" evidence="6">
    <location>
        <position position="302"/>
    </location>
    <ligand>
        <name>Zn(2+)</name>
        <dbReference type="ChEBI" id="CHEBI:29105"/>
        <label>1</label>
    </ligand>
</feature>
<evidence type="ECO:0000313" key="8">
    <source>
        <dbReference type="EMBL" id="GAA3608325.1"/>
    </source>
</evidence>
<feature type="binding site" evidence="6">
    <location>
        <position position="175"/>
    </location>
    <ligand>
        <name>Zn(2+)</name>
        <dbReference type="ChEBI" id="CHEBI:29105"/>
        <label>2</label>
    </ligand>
</feature>
<feature type="binding site" evidence="6">
    <location>
        <position position="148"/>
    </location>
    <ligand>
        <name>Zn(2+)</name>
        <dbReference type="ChEBI" id="CHEBI:29105"/>
        <label>1</label>
    </ligand>
</feature>
<evidence type="ECO:0000256" key="4">
    <source>
        <dbReference type="ARBA" id="ARBA00022801"/>
    </source>
</evidence>
<dbReference type="SUPFAM" id="SSF51338">
    <property type="entry name" value="Composite domain of metallo-dependent hydrolases"/>
    <property type="match status" value="1"/>
</dbReference>
<dbReference type="InterPro" id="IPR011059">
    <property type="entry name" value="Metal-dep_hydrolase_composite"/>
</dbReference>
<evidence type="ECO:0000256" key="6">
    <source>
        <dbReference type="HAMAP-Rule" id="MF_00220"/>
    </source>
</evidence>
<dbReference type="CDD" id="cd01317">
    <property type="entry name" value="DHOase_IIa"/>
    <property type="match status" value="1"/>
</dbReference>
<feature type="binding site" evidence="6">
    <location>
        <position position="88"/>
    </location>
    <ligand>
        <name>substrate</name>
    </ligand>
</feature>
<sequence>MSGFVITGAAPLGADARDLYVVDGRFADPASAPAGIERVDADGLIALPGLVDLHTHLREPGREDAETVASGTRAAARGGFTAVLAMANTKPVTDTGEAAEHLLELGRRAGACEVVPVGAVSKGLAGAELAELGLMARGAARVRLFSDDGHCVTDARLMRRALEYVRAFDGCIAQHAQDPALAGPDACCHEGEISGRLGLPGWPSAAESSIVARDVSLAELTNSRVHVCHVSTAETVDVLRWAKRRGIAVTAEVTPHHLMLTTDEVTSYDPTYKVNPPLRPNEHVEAVREALADGTIDAVATDHAPHARHDKEHAFVDASPGMLGLETALAVVLETMVLPGRMDWARVVETMSTTPARIARLADQGRPLAEGEPANFVLVDPSARAVVDRDASASLSRNNPWHGRDLPDPIVATYWNGRVTYRREVG</sequence>
<dbReference type="InterPro" id="IPR050138">
    <property type="entry name" value="DHOase/Allantoinase_Hydrolase"/>
</dbReference>
<accession>A0ABP6ZLE7</accession>
<name>A0ABP6ZLE7_9ACTN</name>
<dbReference type="Gene3D" id="3.20.20.140">
    <property type="entry name" value="Metal-dependent hydrolases"/>
    <property type="match status" value="1"/>
</dbReference>
<dbReference type="NCBIfam" id="TIGR00857">
    <property type="entry name" value="pyrC_multi"/>
    <property type="match status" value="1"/>
</dbReference>
<comment type="cofactor">
    <cofactor evidence="6">
        <name>Zn(2+)</name>
        <dbReference type="ChEBI" id="CHEBI:29105"/>
    </cofactor>
    <text evidence="6">Binds 2 Zn(2+) ions per subunit.</text>
</comment>
<dbReference type="EC" id="3.5.2.3" evidence="6"/>
<keyword evidence="3 6" id="KW-0479">Metal-binding</keyword>
<dbReference type="Gene3D" id="2.30.40.10">
    <property type="entry name" value="Urease, subunit C, domain 1"/>
    <property type="match status" value="1"/>
</dbReference>
<dbReference type="PANTHER" id="PTHR43668:SF2">
    <property type="entry name" value="ALLANTOINASE"/>
    <property type="match status" value="1"/>
</dbReference>
<feature type="binding site" evidence="6">
    <location>
        <position position="275"/>
    </location>
    <ligand>
        <name>substrate</name>
    </ligand>
</feature>
<keyword evidence="6" id="KW-0862">Zinc</keyword>
<dbReference type="InterPro" id="IPR002195">
    <property type="entry name" value="Dihydroorotase_CS"/>
</dbReference>
<gene>
    <name evidence="6" type="primary">pyrC</name>
    <name evidence="8" type="ORF">GCM10022236_07600</name>
</gene>
<comment type="similarity">
    <text evidence="2 6">Belongs to the metallo-dependent hydrolases superfamily. DHOase family. Class I DHOase subfamily.</text>
</comment>
<dbReference type="Proteomes" id="UP001501490">
    <property type="component" value="Unassembled WGS sequence"/>
</dbReference>
<dbReference type="InterPro" id="IPR032466">
    <property type="entry name" value="Metal_Hydrolase"/>
</dbReference>
<dbReference type="NCBIfam" id="NF006836">
    <property type="entry name" value="PRK09357.1-1"/>
    <property type="match status" value="1"/>
</dbReference>
<feature type="active site" evidence="6">
    <location>
        <position position="302"/>
    </location>
</feature>
<dbReference type="PANTHER" id="PTHR43668">
    <property type="entry name" value="ALLANTOINASE"/>
    <property type="match status" value="1"/>
</dbReference>
<dbReference type="PROSITE" id="PS00483">
    <property type="entry name" value="DIHYDROOROTASE_2"/>
    <property type="match status" value="1"/>
</dbReference>
<protein>
    <recommendedName>
        <fullName evidence="6">Dihydroorotase</fullName>
        <shortName evidence="6">DHOase</shortName>
        <ecNumber evidence="6">3.5.2.3</ecNumber>
    </recommendedName>
</protein>
<feature type="binding site" evidence="6">
    <location>
        <position position="306"/>
    </location>
    <ligand>
        <name>substrate</name>
    </ligand>
</feature>
<evidence type="ECO:0000259" key="7">
    <source>
        <dbReference type="Pfam" id="PF12890"/>
    </source>
</evidence>
<dbReference type="HAMAP" id="MF_00220_B">
    <property type="entry name" value="PyrC_classI_B"/>
    <property type="match status" value="1"/>
</dbReference>
<organism evidence="8 9">
    <name type="scientific">Microlunatus ginsengisoli</name>
    <dbReference type="NCBI Taxonomy" id="363863"/>
    <lineage>
        <taxon>Bacteria</taxon>
        <taxon>Bacillati</taxon>
        <taxon>Actinomycetota</taxon>
        <taxon>Actinomycetes</taxon>
        <taxon>Propionibacteriales</taxon>
        <taxon>Propionibacteriaceae</taxon>
        <taxon>Microlunatus</taxon>
    </lineage>
</organism>
<evidence type="ECO:0000256" key="2">
    <source>
        <dbReference type="ARBA" id="ARBA00010286"/>
    </source>
</evidence>
<evidence type="ECO:0000256" key="3">
    <source>
        <dbReference type="ARBA" id="ARBA00022723"/>
    </source>
</evidence>
<feature type="binding site" evidence="6">
    <location>
        <position position="54"/>
    </location>
    <ligand>
        <name>Zn(2+)</name>
        <dbReference type="ChEBI" id="CHEBI:29105"/>
        <label>1</label>
    </ligand>
</feature>
<dbReference type="Pfam" id="PF12890">
    <property type="entry name" value="DHOase"/>
    <property type="match status" value="1"/>
</dbReference>
<reference evidence="9" key="1">
    <citation type="journal article" date="2019" name="Int. J. Syst. Evol. Microbiol.">
        <title>The Global Catalogue of Microorganisms (GCM) 10K type strain sequencing project: providing services to taxonomists for standard genome sequencing and annotation.</title>
        <authorList>
            <consortium name="The Broad Institute Genomics Platform"/>
            <consortium name="The Broad Institute Genome Sequencing Center for Infectious Disease"/>
            <person name="Wu L."/>
            <person name="Ma J."/>
        </authorList>
    </citation>
    <scope>NUCLEOTIDE SEQUENCE [LARGE SCALE GENOMIC DNA]</scope>
    <source>
        <strain evidence="9">JCM 16929</strain>
    </source>
</reference>
<evidence type="ECO:0000256" key="5">
    <source>
        <dbReference type="ARBA" id="ARBA00022975"/>
    </source>
</evidence>